<dbReference type="GO" id="GO:0010181">
    <property type="term" value="F:FMN binding"/>
    <property type="evidence" value="ECO:0007669"/>
    <property type="project" value="InterPro"/>
</dbReference>
<dbReference type="PANTHER" id="PTHR22893:SF98">
    <property type="entry name" value="OXIDOREDUCTASE"/>
    <property type="match status" value="1"/>
</dbReference>
<reference evidence="5 6" key="1">
    <citation type="submission" date="2020-04" db="EMBL/GenBank/DDBJ databases">
        <title>Molecular characterization of pseudomonads from Agaricus bisporus reveal novel blotch 2 pathogens in Western Europe.</title>
        <authorList>
            <person name="Taparia T."/>
            <person name="Krijger M."/>
            <person name="Haynes E."/>
            <person name="Elpinstone J.G."/>
            <person name="Noble R."/>
            <person name="Van Der Wolf J."/>
        </authorList>
    </citation>
    <scope>NUCLEOTIDE SEQUENCE [LARGE SCALE GENOMIC DNA]</scope>
    <source>
        <strain evidence="5 6">IPO3737</strain>
    </source>
</reference>
<dbReference type="InterPro" id="IPR045247">
    <property type="entry name" value="Oye-like"/>
</dbReference>
<accession>A0A7Y7YC28</accession>
<dbReference type="PANTHER" id="PTHR22893">
    <property type="entry name" value="NADH OXIDOREDUCTASE-RELATED"/>
    <property type="match status" value="1"/>
</dbReference>
<dbReference type="Pfam" id="PF00724">
    <property type="entry name" value="Oxidored_FMN"/>
    <property type="match status" value="1"/>
</dbReference>
<comment type="cofactor">
    <cofactor evidence="1">
        <name>FMN</name>
        <dbReference type="ChEBI" id="CHEBI:58210"/>
    </cofactor>
</comment>
<comment type="similarity">
    <text evidence="2">Belongs to the NADH:flavin oxidoreductase/NADH oxidase family.</text>
</comment>
<dbReference type="GO" id="GO:0016628">
    <property type="term" value="F:oxidoreductase activity, acting on the CH-CH group of donors, NAD or NADP as acceptor"/>
    <property type="evidence" value="ECO:0007669"/>
    <property type="project" value="UniProtKB-ARBA"/>
</dbReference>
<evidence type="ECO:0000256" key="2">
    <source>
        <dbReference type="ARBA" id="ARBA00005979"/>
    </source>
</evidence>
<dbReference type="RefSeq" id="WP_177061880.1">
    <property type="nucleotide sequence ID" value="NZ_JACAPS010000043.1"/>
</dbReference>
<protein>
    <submittedName>
        <fullName evidence="5">Alkene reductase</fullName>
    </submittedName>
</protein>
<evidence type="ECO:0000313" key="5">
    <source>
        <dbReference type="EMBL" id="NWC33707.1"/>
    </source>
</evidence>
<evidence type="ECO:0000313" key="6">
    <source>
        <dbReference type="Proteomes" id="UP000520592"/>
    </source>
</evidence>
<organism evidence="5 6">
    <name type="scientific">Pseudomonas gingeri</name>
    <dbReference type="NCBI Taxonomy" id="117681"/>
    <lineage>
        <taxon>Bacteria</taxon>
        <taxon>Pseudomonadati</taxon>
        <taxon>Pseudomonadota</taxon>
        <taxon>Gammaproteobacteria</taxon>
        <taxon>Pseudomonadales</taxon>
        <taxon>Pseudomonadaceae</taxon>
        <taxon>Pseudomonas</taxon>
    </lineage>
</organism>
<dbReference type="CDD" id="cd02933">
    <property type="entry name" value="OYE_like_FMN"/>
    <property type="match status" value="1"/>
</dbReference>
<dbReference type="AlphaFoldDB" id="A0A7Y7YC28"/>
<keyword evidence="3" id="KW-0560">Oxidoreductase</keyword>
<proteinExistence type="inferred from homology"/>
<dbReference type="InterPro" id="IPR001155">
    <property type="entry name" value="OxRdtase_FMN_N"/>
</dbReference>
<sequence>MSNLFSPTTVGPYNLQHRVVMAPLTRLRSSAGDVPGDLMAAYYAQRATAGGLIISEASPVSEYAYGYAHAPGIYTQDQVAGWRKVIAAVHGKGGRIFLQLWHVGRQSHSSLQPDGGDPVAPSAIQAEGDAYADSGPVPFGMPRALALDEIPGLIEQFRNAARLALEAGFDGVEIHGANGYLPDQFLQDGTNKRTDVYGGPIENRARFMLEITRAAISVWGAGKVGVRISPSSSFGSMHDSDPWNTFGYLAAQLNDLGLAYLHVVEPRIKGTETVDEHAGPVAVEYLRRIFKGPIIAAGGFSGASAEALLASGDADMVAFGRAFIANPDLPKRLRDDLPLNPHDRDTFYGGGERGYIDYPFATPATEAV</sequence>
<comment type="caution">
    <text evidence="5">The sequence shown here is derived from an EMBL/GenBank/DDBJ whole genome shotgun (WGS) entry which is preliminary data.</text>
</comment>
<evidence type="ECO:0000256" key="1">
    <source>
        <dbReference type="ARBA" id="ARBA00001917"/>
    </source>
</evidence>
<dbReference type="FunFam" id="3.20.20.70:FF:000059">
    <property type="entry name" value="N-ethylmaleimide reductase, FMN-linked"/>
    <property type="match status" value="1"/>
</dbReference>
<dbReference type="Gene3D" id="3.20.20.70">
    <property type="entry name" value="Aldolase class I"/>
    <property type="match status" value="1"/>
</dbReference>
<feature type="domain" description="NADH:flavin oxidoreductase/NADH oxidase N-terminal" evidence="4">
    <location>
        <begin position="4"/>
        <end position="340"/>
    </location>
</feature>
<gene>
    <name evidence="5" type="ORF">HX876_15000</name>
</gene>
<evidence type="ECO:0000256" key="3">
    <source>
        <dbReference type="ARBA" id="ARBA00023002"/>
    </source>
</evidence>
<dbReference type="GO" id="GO:0005829">
    <property type="term" value="C:cytosol"/>
    <property type="evidence" value="ECO:0007669"/>
    <property type="project" value="UniProtKB-ARBA"/>
</dbReference>
<dbReference type="SUPFAM" id="SSF51395">
    <property type="entry name" value="FMN-linked oxidoreductases"/>
    <property type="match status" value="1"/>
</dbReference>
<dbReference type="Proteomes" id="UP000520592">
    <property type="component" value="Unassembled WGS sequence"/>
</dbReference>
<dbReference type="EMBL" id="JACAQD010000016">
    <property type="protein sequence ID" value="NWC33707.1"/>
    <property type="molecule type" value="Genomic_DNA"/>
</dbReference>
<name>A0A7Y7YC28_9PSED</name>
<evidence type="ECO:0000259" key="4">
    <source>
        <dbReference type="Pfam" id="PF00724"/>
    </source>
</evidence>
<dbReference type="InterPro" id="IPR013785">
    <property type="entry name" value="Aldolase_TIM"/>
</dbReference>